<evidence type="ECO:0000259" key="7">
    <source>
        <dbReference type="Pfam" id="PF17390"/>
    </source>
</evidence>
<feature type="domain" description="Alpha-L-rhamnosidase six-hairpin glycosidase" evidence="6">
    <location>
        <begin position="300"/>
        <end position="654"/>
    </location>
</feature>
<dbReference type="PANTHER" id="PTHR33307">
    <property type="entry name" value="ALPHA-RHAMNOSIDASE (EUROFUNG)"/>
    <property type="match status" value="1"/>
</dbReference>
<evidence type="ECO:0000256" key="1">
    <source>
        <dbReference type="ARBA" id="ARBA00001445"/>
    </source>
</evidence>
<feature type="domain" description="Bacterial alpha-L-rhamnosidase N-terminal" evidence="5">
    <location>
        <begin position="32"/>
        <end position="162"/>
    </location>
</feature>
<evidence type="ECO:0000256" key="2">
    <source>
        <dbReference type="ARBA" id="ARBA00012652"/>
    </source>
</evidence>
<evidence type="ECO:0000259" key="6">
    <source>
        <dbReference type="Pfam" id="PF17389"/>
    </source>
</evidence>
<evidence type="ECO:0000313" key="9">
    <source>
        <dbReference type="Proteomes" id="UP000233276"/>
    </source>
</evidence>
<dbReference type="Gene3D" id="2.60.120.260">
    <property type="entry name" value="Galactose-binding domain-like"/>
    <property type="match status" value="2"/>
</dbReference>
<dbReference type="GO" id="GO:0005975">
    <property type="term" value="P:carbohydrate metabolic process"/>
    <property type="evidence" value="ECO:0007669"/>
    <property type="project" value="InterPro"/>
</dbReference>
<dbReference type="Pfam" id="PF05592">
    <property type="entry name" value="Bac_rhamnosid"/>
    <property type="match status" value="1"/>
</dbReference>
<dbReference type="InterPro" id="IPR016007">
    <property type="entry name" value="Alpha_rhamnosid"/>
</dbReference>
<dbReference type="InterPro" id="IPR013737">
    <property type="entry name" value="Bac_rhamnosid_N"/>
</dbReference>
<dbReference type="GO" id="GO:0030596">
    <property type="term" value="F:alpha-L-rhamnosidase activity"/>
    <property type="evidence" value="ECO:0007669"/>
    <property type="project" value="UniProtKB-EC"/>
</dbReference>
<dbReference type="EC" id="3.2.1.40" evidence="2"/>
<dbReference type="Pfam" id="PF08531">
    <property type="entry name" value="Bac_rhamnosid_N"/>
    <property type="match status" value="1"/>
</dbReference>
<evidence type="ECO:0000313" key="8">
    <source>
        <dbReference type="EMBL" id="AUG29085.1"/>
    </source>
</evidence>
<evidence type="ECO:0000259" key="5">
    <source>
        <dbReference type="Pfam" id="PF08531"/>
    </source>
</evidence>
<dbReference type="RefSeq" id="WP_101305908.1">
    <property type="nucleotide sequence ID" value="NZ_CP025299.1"/>
</dbReference>
<dbReference type="Gene3D" id="2.60.420.10">
    <property type="entry name" value="Maltose phosphorylase, domain 3"/>
    <property type="match status" value="1"/>
</dbReference>
<dbReference type="Pfam" id="PF17390">
    <property type="entry name" value="Bac_rhamnosid_C"/>
    <property type="match status" value="1"/>
</dbReference>
<gene>
    <name evidence="8" type="ORF">CXR34_06110</name>
</gene>
<organism evidence="8 9">
    <name type="scientific">Microbacterium hominis</name>
    <dbReference type="NCBI Taxonomy" id="162426"/>
    <lineage>
        <taxon>Bacteria</taxon>
        <taxon>Bacillati</taxon>
        <taxon>Actinomycetota</taxon>
        <taxon>Actinomycetes</taxon>
        <taxon>Micrococcales</taxon>
        <taxon>Microbacteriaceae</taxon>
        <taxon>Microbacterium</taxon>
    </lineage>
</organism>
<dbReference type="SUPFAM" id="SSF48208">
    <property type="entry name" value="Six-hairpin glycosidases"/>
    <property type="match status" value="1"/>
</dbReference>
<proteinExistence type="predicted"/>
<feature type="domain" description="Alpha-L-rhamnosidase concanavalin-like" evidence="4">
    <location>
        <begin position="204"/>
        <end position="295"/>
    </location>
</feature>
<keyword evidence="3" id="KW-0378">Hydrolase</keyword>
<name>A0A2K9D605_9MICO</name>
<dbReference type="Gene3D" id="1.50.10.10">
    <property type="match status" value="1"/>
</dbReference>
<comment type="catalytic activity">
    <reaction evidence="1">
        <text>Hydrolysis of terminal non-reducing alpha-L-rhamnose residues in alpha-L-rhamnosides.</text>
        <dbReference type="EC" id="3.2.1.40"/>
    </reaction>
</comment>
<dbReference type="Pfam" id="PF17389">
    <property type="entry name" value="Bac_rhamnosid6H"/>
    <property type="match status" value="1"/>
</dbReference>
<evidence type="ECO:0000256" key="3">
    <source>
        <dbReference type="ARBA" id="ARBA00022801"/>
    </source>
</evidence>
<accession>A0A2K9D605</accession>
<evidence type="ECO:0000259" key="4">
    <source>
        <dbReference type="Pfam" id="PF05592"/>
    </source>
</evidence>
<dbReference type="Proteomes" id="UP000233276">
    <property type="component" value="Chromosome"/>
</dbReference>
<dbReference type="InterPro" id="IPR035396">
    <property type="entry name" value="Bac_rhamnosid6H"/>
</dbReference>
<dbReference type="AlphaFoldDB" id="A0A2K9D605"/>
<dbReference type="InterPro" id="IPR008902">
    <property type="entry name" value="Rhamnosid_concanavalin"/>
</dbReference>
<dbReference type="PANTHER" id="PTHR33307:SF6">
    <property type="entry name" value="ALPHA-RHAMNOSIDASE (EUROFUNG)-RELATED"/>
    <property type="match status" value="1"/>
</dbReference>
<dbReference type="InterPro" id="IPR012341">
    <property type="entry name" value="6hp_glycosidase-like_sf"/>
</dbReference>
<dbReference type="EMBL" id="CP025299">
    <property type="protein sequence ID" value="AUG29085.1"/>
    <property type="molecule type" value="Genomic_DNA"/>
</dbReference>
<dbReference type="KEGG" id="mhos:CXR34_06110"/>
<protein>
    <recommendedName>
        <fullName evidence="2">alpha-L-rhamnosidase</fullName>
        <ecNumber evidence="2">3.2.1.40</ecNumber>
    </recommendedName>
</protein>
<feature type="domain" description="Alpha-L-rhamnosidase C-terminal" evidence="7">
    <location>
        <begin position="656"/>
        <end position="717"/>
    </location>
</feature>
<dbReference type="InterPro" id="IPR035398">
    <property type="entry name" value="Bac_rhamnosid_C"/>
</dbReference>
<reference evidence="8 9" key="1">
    <citation type="submission" date="2017-12" db="EMBL/GenBank/DDBJ databases">
        <title>Isolation and characterization of estrogens degradatiion strain Microbacterium hominis SJTG1.</title>
        <authorList>
            <person name="Xiong W."/>
            <person name="Yin C."/>
            <person name="Zheng D."/>
            <person name="Liang R."/>
        </authorList>
    </citation>
    <scope>NUCLEOTIDE SEQUENCE [LARGE SCALE GENOMIC DNA]</scope>
    <source>
        <strain evidence="8 9">SJTG1</strain>
    </source>
</reference>
<sequence length="738" mass="80107">MLEGASVLRAPEGWRGAPGFVRAFSVPGGAALTAAVLEVTAEGLVEPLLDGRPVTADVLLPGWTAYRHRLRVATYDVTAQLGPGRSHEIELRAGNGWYCGRLGWRGARALYGDRPGVAAALTLRFDDGSSHRLVTDDAWRTVRTVTLSDDLYDGEHLDLRTRRGAAHPVVVDHLDRSRLVPFAGPPIVRTARVAPISAWSDGRGGTIFDFGQNLVGRLRMRVRGPRGHRLTVQHAEVLERGELARRPLRSARAEDVVVLSGGDDDVEPAFTFHGFRYARIQGWRAVEGDVEAVVIGSDLRRTGRFACSDPVLDRFHRNVVWSLRGNTVGIPTDCPQRDERLGWTGDIAVFAPTACFLFDMDGFLREWLTDLRCEQDDADGRVPYVVPDALPGWSVRAGEPPEAVGVWSDAAVWVPWALWESSGEPAVLAESWASMTAHVERVLGRLSADGVWRDDFQFGDWLDPTAPPDDPFAAIADPGAVATAALHRSILMLSRAASVLGRPGEQRRWAARARRLRDDFRRAYAEPGGRLRSDAPAVYALAIVCEVLDGSDAAKAGQRLAELVRASGHRVIAGFAGAPYLCDALTATGHLDDALALLVNRETPGWLAPVDLGATTVWERWDALLPDGTVNPGEMTSFNHYAFGAVADWMHRVVGGLASLAPGWARVRVDPRPPAGLAWARTSIDTPRGTIGVHWERDAEGALHVDYAAPEGVEVELAEDIAERARRVPSAALAPATA</sequence>
<dbReference type="InterPro" id="IPR008928">
    <property type="entry name" value="6-hairpin_glycosidase_sf"/>
</dbReference>